<sequence length="581" mass="66028">MAKSSDVPMSTNGIESQYATAHIGEKKHFEGVGTTLKNAPAYTPRRLRVITIGAGFSGLTLAHKFQHQHPELQGIVDHTIYESRNELGGTWLVNTYPGVVCDVPSHIYAFPFDPNPDWTHFFSTGQEIWTYMKRTAQKWDLERHVKYGHRVVGAYWQEDRGSWKVMVEHGGMVVEEFADILISAQGFLNSWTWPSIPGLQEFKGKKVHSANWDHGHDYSNKRIAIIGNGSSGIQILPQIAQLEGTHVTSFQRGPTWVVSTMSPASLLGKDDSANNPEYTDEEKRTFRENPAYHHKYRKQIIHRINDSFKMFVKDSKLNSDVLHLAQTQMAEKLNHNTELCEKLIPKFEVGCRRITPGAGYLESFLRPNVCLTQSPIAKVTDSGIETADGKFHEVDIIVCATGFDVSYRPRYPIVGRNKANLGEMWAKEPRAYLSLTCENMPNYFMFTGPNALIGHGSLMESLGWSAEYMIKWIKKIAFEDIKAIAPKGRAIEEFNSYSDQIHKTLTWTGSCRSWYKNNTVDGRVTATFAGSALLFKRLIEDLRPEDFDISFRSCNRFQFLGNGFVEYELQEGNDLAWYVER</sequence>
<dbReference type="GO" id="GO:0004499">
    <property type="term" value="F:N,N-dimethylaniline monooxygenase activity"/>
    <property type="evidence" value="ECO:0007669"/>
    <property type="project" value="InterPro"/>
</dbReference>
<comment type="similarity">
    <text evidence="2">Belongs to the FAD-binding monooxygenase family.</text>
</comment>
<dbReference type="PANTHER" id="PTHR42877:SF2">
    <property type="entry name" value="FAD_NAD(P)-BINDING DOMAIN-CONTAINING PROTEIN"/>
    <property type="match status" value="1"/>
</dbReference>
<evidence type="ECO:0000256" key="1">
    <source>
        <dbReference type="ARBA" id="ARBA00001974"/>
    </source>
</evidence>
<keyword evidence="3" id="KW-0285">Flavoprotein</keyword>
<accession>A0A6V8HCK6</accession>
<proteinExistence type="inferred from homology"/>
<gene>
    <name evidence="6" type="ORF">TCE0_033r09844</name>
</gene>
<dbReference type="Pfam" id="PF00743">
    <property type="entry name" value="FMO-like"/>
    <property type="match status" value="1"/>
</dbReference>
<dbReference type="PANTHER" id="PTHR42877">
    <property type="entry name" value="L-ORNITHINE N(5)-MONOOXYGENASE-RELATED"/>
    <property type="match status" value="1"/>
</dbReference>
<name>A0A6V8HCK6_TALPI</name>
<keyword evidence="4" id="KW-0274">FAD</keyword>
<evidence type="ECO:0000256" key="5">
    <source>
        <dbReference type="ARBA" id="ARBA00023002"/>
    </source>
</evidence>
<evidence type="ECO:0000256" key="2">
    <source>
        <dbReference type="ARBA" id="ARBA00010139"/>
    </source>
</evidence>
<keyword evidence="5" id="KW-0560">Oxidoreductase</keyword>
<dbReference type="InterPro" id="IPR036188">
    <property type="entry name" value="FAD/NAD-bd_sf"/>
</dbReference>
<evidence type="ECO:0000256" key="3">
    <source>
        <dbReference type="ARBA" id="ARBA00022630"/>
    </source>
</evidence>
<keyword evidence="7" id="KW-1185">Reference proteome</keyword>
<organism evidence="6 7">
    <name type="scientific">Talaromyces pinophilus</name>
    <name type="common">Penicillium pinophilum</name>
    <dbReference type="NCBI Taxonomy" id="128442"/>
    <lineage>
        <taxon>Eukaryota</taxon>
        <taxon>Fungi</taxon>
        <taxon>Dikarya</taxon>
        <taxon>Ascomycota</taxon>
        <taxon>Pezizomycotina</taxon>
        <taxon>Eurotiomycetes</taxon>
        <taxon>Eurotiomycetidae</taxon>
        <taxon>Eurotiales</taxon>
        <taxon>Trichocomaceae</taxon>
        <taxon>Talaromyces</taxon>
        <taxon>Talaromyces sect. Talaromyces</taxon>
    </lineage>
</organism>
<reference evidence="7" key="1">
    <citation type="journal article" date="2015" name="Genome Announc.">
        <title>Draft genome sequence of Talaromyces cellulolyticus strain Y-94, a source of lignocellulosic biomass-degrading enzymes.</title>
        <authorList>
            <person name="Fujii T."/>
            <person name="Koike H."/>
            <person name="Sawayama S."/>
            <person name="Yano S."/>
            <person name="Inoue H."/>
        </authorList>
    </citation>
    <scope>NUCLEOTIDE SEQUENCE [LARGE SCALE GENOMIC DNA]</scope>
    <source>
        <strain evidence="7">Y-94</strain>
    </source>
</reference>
<evidence type="ECO:0000313" key="6">
    <source>
        <dbReference type="EMBL" id="GAM38806.1"/>
    </source>
</evidence>
<dbReference type="GO" id="GO:0050661">
    <property type="term" value="F:NADP binding"/>
    <property type="evidence" value="ECO:0007669"/>
    <property type="project" value="InterPro"/>
</dbReference>
<dbReference type="AlphaFoldDB" id="A0A6V8HCK6"/>
<dbReference type="Gene3D" id="3.50.50.60">
    <property type="entry name" value="FAD/NAD(P)-binding domain"/>
    <property type="match status" value="2"/>
</dbReference>
<evidence type="ECO:0000256" key="4">
    <source>
        <dbReference type="ARBA" id="ARBA00022827"/>
    </source>
</evidence>
<dbReference type="InterPro" id="IPR020946">
    <property type="entry name" value="Flavin_mOase-like"/>
</dbReference>
<protein>
    <submittedName>
        <fullName evidence="6">Uncharacterized protein</fullName>
    </submittedName>
</protein>
<comment type="cofactor">
    <cofactor evidence="1">
        <name>FAD</name>
        <dbReference type="ChEBI" id="CHEBI:57692"/>
    </cofactor>
</comment>
<evidence type="ECO:0000313" key="7">
    <source>
        <dbReference type="Proteomes" id="UP000053095"/>
    </source>
</evidence>
<dbReference type="Proteomes" id="UP000053095">
    <property type="component" value="Unassembled WGS sequence"/>
</dbReference>
<dbReference type="SUPFAM" id="SSF51905">
    <property type="entry name" value="FAD/NAD(P)-binding domain"/>
    <property type="match status" value="3"/>
</dbReference>
<dbReference type="EMBL" id="DF933829">
    <property type="protein sequence ID" value="GAM38806.1"/>
    <property type="molecule type" value="Genomic_DNA"/>
</dbReference>
<comment type="caution">
    <text evidence="6">The sequence shown here is derived from an EMBL/GenBank/DDBJ whole genome shotgun (WGS) entry which is preliminary data.</text>
</comment>
<dbReference type="GO" id="GO:0050660">
    <property type="term" value="F:flavin adenine dinucleotide binding"/>
    <property type="evidence" value="ECO:0007669"/>
    <property type="project" value="InterPro"/>
</dbReference>
<dbReference type="InterPro" id="IPR051209">
    <property type="entry name" value="FAD-bind_Monooxygenase_sf"/>
</dbReference>